<dbReference type="EMBL" id="MK072113">
    <property type="protein sequence ID" value="AYV78913.1"/>
    <property type="molecule type" value="Genomic_DNA"/>
</dbReference>
<accession>A0A3G4ZZB0</accession>
<evidence type="ECO:0000313" key="1">
    <source>
        <dbReference type="EMBL" id="AYV78913.1"/>
    </source>
</evidence>
<name>A0A3G4ZZB0_9VIRU</name>
<reference evidence="1" key="1">
    <citation type="submission" date="2018-10" db="EMBL/GenBank/DDBJ databases">
        <title>Hidden diversity of soil giant viruses.</title>
        <authorList>
            <person name="Schulz F."/>
            <person name="Alteio L."/>
            <person name="Goudeau D."/>
            <person name="Ryan E.M."/>
            <person name="Malmstrom R.R."/>
            <person name="Blanchard J."/>
            <person name="Woyke T."/>
        </authorList>
    </citation>
    <scope>NUCLEOTIDE SEQUENCE</scope>
    <source>
        <strain evidence="1">EDV1</strain>
    </source>
</reference>
<protein>
    <submittedName>
        <fullName evidence="1">Uncharacterized protein</fullName>
    </submittedName>
</protein>
<gene>
    <name evidence="1" type="ORF">Edafosvirus48_4</name>
</gene>
<organism evidence="1">
    <name type="scientific">Edafosvirus sp</name>
    <dbReference type="NCBI Taxonomy" id="2487765"/>
    <lineage>
        <taxon>Viruses</taxon>
        <taxon>Varidnaviria</taxon>
        <taxon>Bamfordvirae</taxon>
        <taxon>Nucleocytoviricota</taxon>
        <taxon>Megaviricetes</taxon>
        <taxon>Imitervirales</taxon>
        <taxon>Mimiviridae</taxon>
        <taxon>Klosneuvirinae</taxon>
    </lineage>
</organism>
<sequence>MQCNYGGGYRTLCDKDECIYCLERSFESHDKSKHWSKTQQKSDVYKMKKYLQNGYSVIRIL</sequence>
<proteinExistence type="predicted"/>